<sequence length="147" mass="16197">MLNMTRWLPKPAPQEGKVTVAAGNDETPSGEVRHDTAKVIRQVTVDGPREARTPNAAAHRRRPYAPFASPVPPFIPAYSPFLWVTTPDLRATIPLFTRPAPNDTSPEGVRTAFQPASQEPPKKRARKQSSSHSPTSSPPVWRPCPFD</sequence>
<feature type="compositionally biased region" description="Pro residues" evidence="1">
    <location>
        <begin position="136"/>
        <end position="147"/>
    </location>
</feature>
<evidence type="ECO:0000256" key="1">
    <source>
        <dbReference type="SAM" id="MobiDB-lite"/>
    </source>
</evidence>
<evidence type="ECO:0000313" key="2">
    <source>
        <dbReference type="EMBL" id="KHJ88390.1"/>
    </source>
</evidence>
<reference evidence="2 3" key="1">
    <citation type="submission" date="2014-03" db="EMBL/GenBank/DDBJ databases">
        <title>Draft genome of the hookworm Oesophagostomum dentatum.</title>
        <authorList>
            <person name="Mitreva M."/>
        </authorList>
    </citation>
    <scope>NUCLEOTIDE SEQUENCE [LARGE SCALE GENOMIC DNA]</scope>
    <source>
        <strain evidence="2 3">OD-Hann</strain>
    </source>
</reference>
<organism evidence="2 3">
    <name type="scientific">Oesophagostomum dentatum</name>
    <name type="common">Nodular worm</name>
    <dbReference type="NCBI Taxonomy" id="61180"/>
    <lineage>
        <taxon>Eukaryota</taxon>
        <taxon>Metazoa</taxon>
        <taxon>Ecdysozoa</taxon>
        <taxon>Nematoda</taxon>
        <taxon>Chromadorea</taxon>
        <taxon>Rhabditida</taxon>
        <taxon>Rhabditina</taxon>
        <taxon>Rhabditomorpha</taxon>
        <taxon>Strongyloidea</taxon>
        <taxon>Strongylidae</taxon>
        <taxon>Oesophagostomum</taxon>
    </lineage>
</organism>
<name>A0A0B1SYV7_OESDE</name>
<dbReference type="EMBL" id="KN555912">
    <property type="protein sequence ID" value="KHJ88390.1"/>
    <property type="molecule type" value="Genomic_DNA"/>
</dbReference>
<feature type="region of interest" description="Disordered" evidence="1">
    <location>
        <begin position="1"/>
        <end position="65"/>
    </location>
</feature>
<keyword evidence="3" id="KW-1185">Reference proteome</keyword>
<protein>
    <submittedName>
        <fullName evidence="2">Uncharacterized protein</fullName>
    </submittedName>
</protein>
<gene>
    <name evidence="2" type="ORF">OESDEN_11818</name>
</gene>
<dbReference type="OrthoDB" id="10029800at2759"/>
<dbReference type="Proteomes" id="UP000053660">
    <property type="component" value="Unassembled WGS sequence"/>
</dbReference>
<feature type="region of interest" description="Disordered" evidence="1">
    <location>
        <begin position="94"/>
        <end position="147"/>
    </location>
</feature>
<evidence type="ECO:0000313" key="3">
    <source>
        <dbReference type="Proteomes" id="UP000053660"/>
    </source>
</evidence>
<accession>A0A0B1SYV7</accession>
<proteinExistence type="predicted"/>
<dbReference type="AlphaFoldDB" id="A0A0B1SYV7"/>